<dbReference type="Pfam" id="PF08640">
    <property type="entry name" value="U3_assoc_6"/>
    <property type="match status" value="1"/>
</dbReference>
<dbReference type="AlphaFoldDB" id="A0A9P8LCC3"/>
<dbReference type="GO" id="GO:0000462">
    <property type="term" value="P:maturation of SSU-rRNA from tricistronic rRNA transcript (SSU-rRNA, 5.8S rRNA, LSU-rRNA)"/>
    <property type="evidence" value="ECO:0007669"/>
    <property type="project" value="InterPro"/>
</dbReference>
<keyword evidence="4" id="KW-0677">Repeat</keyword>
<keyword evidence="3" id="KW-0698">rRNA processing</keyword>
<accession>A0A9P8LCC3</accession>
<evidence type="ECO:0000256" key="4">
    <source>
        <dbReference type="ARBA" id="ARBA00022737"/>
    </source>
</evidence>
<gene>
    <name evidence="7" type="ORF">GP486_003723</name>
</gene>
<dbReference type="Proteomes" id="UP000750711">
    <property type="component" value="Unassembled WGS sequence"/>
</dbReference>
<dbReference type="EMBL" id="JAGHQM010000527">
    <property type="protein sequence ID" value="KAH0559760.1"/>
    <property type="molecule type" value="Genomic_DNA"/>
</dbReference>
<sequence>MAGASDKARFYLERSIPELQEFERKKIFSKVDEITSITKKRSGFEHKLNARGSQPSDYARYVEFEMNLEALRRKRVKRLGIKSSNHSGQRKIFFLLDRATRKFHGDLGLWVQYIEYARKEKANKRLSQIFTNVLRLHPTKPELWMHAARYAADEADMTSARSYMQRGLRFCRMSKALWIEYAKLEMTYVAKIAARRQILGLDGSQPEDRKATEGNELDPDIIALPKLTAEDINPSLREDDELDQVALQNFNSAPALSGAIPLAIFDSAMKQFVNDDSLAEILFDLFAGFEGTPCLPDILQHIIEHMLKTWPTMPSSLSSYSRQPIVGIDPHSAEFPKAFGVSLERITSSAQMAQGKSEFLERVINWLLQLKITGLDAGVQKAISATVRRAIRDYEEAAEQRGGLTKDNSMQMVKKLQNAGYQEDANRLLDKSRERWSIDEQPLDLQRSTTETDSLT</sequence>
<dbReference type="PANTHER" id="PTHR23271">
    <property type="entry name" value="HEPATOCELLULAR CARCINOMA-ASSOCIATED ANTIGEN 66"/>
    <property type="match status" value="1"/>
</dbReference>
<evidence type="ECO:0000313" key="7">
    <source>
        <dbReference type="EMBL" id="KAH0559760.1"/>
    </source>
</evidence>
<reference evidence="7" key="1">
    <citation type="submission" date="2021-03" db="EMBL/GenBank/DDBJ databases">
        <title>Comparative genomics and phylogenomic investigation of the class Geoglossomycetes provide insights into ecological specialization and systematics.</title>
        <authorList>
            <person name="Melie T."/>
            <person name="Pirro S."/>
            <person name="Miller A.N."/>
            <person name="Quandt A."/>
        </authorList>
    </citation>
    <scope>NUCLEOTIDE SEQUENCE</scope>
    <source>
        <strain evidence="7">CAQ_001_2017</strain>
    </source>
</reference>
<comment type="subcellular location">
    <subcellularLocation>
        <location evidence="1">Nucleus</location>
        <location evidence="1">Nucleolus</location>
    </subcellularLocation>
</comment>
<dbReference type="InterPro" id="IPR013949">
    <property type="entry name" value="Utp6"/>
</dbReference>
<dbReference type="Gene3D" id="1.25.40.10">
    <property type="entry name" value="Tetratricopeptide repeat domain"/>
    <property type="match status" value="1"/>
</dbReference>
<evidence type="ECO:0000313" key="8">
    <source>
        <dbReference type="Proteomes" id="UP000750711"/>
    </source>
</evidence>
<feature type="domain" description="U3 small nucleolar RNA-associated protein 6 N-terminal" evidence="6">
    <location>
        <begin position="12"/>
        <end position="87"/>
    </location>
</feature>
<keyword evidence="5" id="KW-0539">Nucleus</keyword>
<dbReference type="PANTHER" id="PTHR23271:SF1">
    <property type="entry name" value="U3 SMALL NUCLEOLAR RNA-ASSOCIATED PROTEIN 6 HOMOLOG"/>
    <property type="match status" value="1"/>
</dbReference>
<evidence type="ECO:0000259" key="6">
    <source>
        <dbReference type="Pfam" id="PF08640"/>
    </source>
</evidence>
<dbReference type="InterPro" id="IPR055347">
    <property type="entry name" value="UTP6_N"/>
</dbReference>
<protein>
    <recommendedName>
        <fullName evidence="6">U3 small nucleolar RNA-associated protein 6 N-terminal domain-containing protein</fullName>
    </recommendedName>
</protein>
<comment type="caution">
    <text evidence="7">The sequence shown here is derived from an EMBL/GenBank/DDBJ whole genome shotgun (WGS) entry which is preliminary data.</text>
</comment>
<organism evidence="7 8">
    <name type="scientific">Trichoglossum hirsutum</name>
    <dbReference type="NCBI Taxonomy" id="265104"/>
    <lineage>
        <taxon>Eukaryota</taxon>
        <taxon>Fungi</taxon>
        <taxon>Dikarya</taxon>
        <taxon>Ascomycota</taxon>
        <taxon>Pezizomycotina</taxon>
        <taxon>Geoglossomycetes</taxon>
        <taxon>Geoglossales</taxon>
        <taxon>Geoglossaceae</taxon>
        <taxon>Trichoglossum</taxon>
    </lineage>
</organism>
<dbReference type="SMART" id="SM00386">
    <property type="entry name" value="HAT"/>
    <property type="match status" value="4"/>
</dbReference>
<dbReference type="InterPro" id="IPR011990">
    <property type="entry name" value="TPR-like_helical_dom_sf"/>
</dbReference>
<name>A0A9P8LCC3_9PEZI</name>
<evidence type="ECO:0000256" key="2">
    <source>
        <dbReference type="ARBA" id="ARBA00010734"/>
    </source>
</evidence>
<dbReference type="InterPro" id="IPR003107">
    <property type="entry name" value="HAT"/>
</dbReference>
<dbReference type="SUPFAM" id="SSF48452">
    <property type="entry name" value="TPR-like"/>
    <property type="match status" value="1"/>
</dbReference>
<proteinExistence type="inferred from homology"/>
<dbReference type="GO" id="GO:0032040">
    <property type="term" value="C:small-subunit processome"/>
    <property type="evidence" value="ECO:0007669"/>
    <property type="project" value="TreeGrafter"/>
</dbReference>
<dbReference type="GO" id="GO:0030515">
    <property type="term" value="F:snoRNA binding"/>
    <property type="evidence" value="ECO:0007669"/>
    <property type="project" value="InterPro"/>
</dbReference>
<evidence type="ECO:0000256" key="3">
    <source>
        <dbReference type="ARBA" id="ARBA00022552"/>
    </source>
</evidence>
<evidence type="ECO:0000256" key="1">
    <source>
        <dbReference type="ARBA" id="ARBA00004604"/>
    </source>
</evidence>
<evidence type="ECO:0000256" key="5">
    <source>
        <dbReference type="ARBA" id="ARBA00023242"/>
    </source>
</evidence>
<comment type="similarity">
    <text evidence="2">Belongs to the UTP6 family.</text>
</comment>
<keyword evidence="8" id="KW-1185">Reference proteome</keyword>
<dbReference type="GO" id="GO:0034388">
    <property type="term" value="C:Pwp2p-containing subcomplex of 90S preribosome"/>
    <property type="evidence" value="ECO:0007669"/>
    <property type="project" value="TreeGrafter"/>
</dbReference>